<dbReference type="SUPFAM" id="SSF52402">
    <property type="entry name" value="Adenine nucleotide alpha hydrolases-like"/>
    <property type="match status" value="1"/>
</dbReference>
<dbReference type="GO" id="GO:0006529">
    <property type="term" value="P:asparagine biosynthetic process"/>
    <property type="evidence" value="ECO:0007669"/>
    <property type="project" value="UniProtKB-KW"/>
</dbReference>
<protein>
    <recommendedName>
        <fullName evidence="2">asparagine synthase (glutamine-hydrolyzing)</fullName>
        <ecNumber evidence="2">6.3.5.4</ecNumber>
    </recommendedName>
</protein>
<reference evidence="6" key="2">
    <citation type="submission" date="2023-01" db="EMBL/GenBank/DDBJ databases">
        <authorList>
            <person name="Sun Q."/>
            <person name="Evtushenko L."/>
        </authorList>
    </citation>
    <scope>NUCLEOTIDE SEQUENCE</scope>
    <source>
        <strain evidence="6">VKM Ac-2007</strain>
    </source>
</reference>
<dbReference type="InterPro" id="IPR029055">
    <property type="entry name" value="Ntn_hydrolases_N"/>
</dbReference>
<gene>
    <name evidence="6" type="ORF">GCM10017600_78820</name>
</gene>
<evidence type="ECO:0000256" key="4">
    <source>
        <dbReference type="ARBA" id="ARBA00048741"/>
    </source>
</evidence>
<feature type="domain" description="Asparagine synthetase" evidence="5">
    <location>
        <begin position="214"/>
        <end position="601"/>
    </location>
</feature>
<dbReference type="Gene3D" id="3.40.50.620">
    <property type="entry name" value="HUPs"/>
    <property type="match status" value="2"/>
</dbReference>
<evidence type="ECO:0000259" key="5">
    <source>
        <dbReference type="Pfam" id="PF00733"/>
    </source>
</evidence>
<dbReference type="GO" id="GO:0004066">
    <property type="term" value="F:asparagine synthase (glutamine-hydrolyzing) activity"/>
    <property type="evidence" value="ECO:0007669"/>
    <property type="project" value="UniProtKB-EC"/>
</dbReference>
<comment type="catalytic activity">
    <reaction evidence="4">
        <text>L-aspartate + L-glutamine + ATP + H2O = L-asparagine + L-glutamate + AMP + diphosphate + H(+)</text>
        <dbReference type="Rhea" id="RHEA:12228"/>
        <dbReference type="ChEBI" id="CHEBI:15377"/>
        <dbReference type="ChEBI" id="CHEBI:15378"/>
        <dbReference type="ChEBI" id="CHEBI:29985"/>
        <dbReference type="ChEBI" id="CHEBI:29991"/>
        <dbReference type="ChEBI" id="CHEBI:30616"/>
        <dbReference type="ChEBI" id="CHEBI:33019"/>
        <dbReference type="ChEBI" id="CHEBI:58048"/>
        <dbReference type="ChEBI" id="CHEBI:58359"/>
        <dbReference type="ChEBI" id="CHEBI:456215"/>
        <dbReference type="EC" id="6.3.5.4"/>
    </reaction>
</comment>
<keyword evidence="3" id="KW-0028">Amino-acid biosynthesis</keyword>
<evidence type="ECO:0000256" key="1">
    <source>
        <dbReference type="ARBA" id="ARBA00005187"/>
    </source>
</evidence>
<evidence type="ECO:0000313" key="6">
    <source>
        <dbReference type="EMBL" id="GLK14470.1"/>
    </source>
</evidence>
<dbReference type="EMBL" id="BSEV01000032">
    <property type="protein sequence ID" value="GLK14470.1"/>
    <property type="molecule type" value="Genomic_DNA"/>
</dbReference>
<name>A0A9W6MHR0_9ACTN</name>
<evidence type="ECO:0000256" key="2">
    <source>
        <dbReference type="ARBA" id="ARBA00012737"/>
    </source>
</evidence>
<proteinExistence type="predicted"/>
<keyword evidence="3" id="KW-0061">Asparagine biosynthesis</keyword>
<organism evidence="6 7">
    <name type="scientific">Streptosporangium carneum</name>
    <dbReference type="NCBI Taxonomy" id="47481"/>
    <lineage>
        <taxon>Bacteria</taxon>
        <taxon>Bacillati</taxon>
        <taxon>Actinomycetota</taxon>
        <taxon>Actinomycetes</taxon>
        <taxon>Streptosporangiales</taxon>
        <taxon>Streptosporangiaceae</taxon>
        <taxon>Streptosporangium</taxon>
    </lineage>
</organism>
<dbReference type="InterPro" id="IPR051786">
    <property type="entry name" value="ASN_synthetase/amidase"/>
</dbReference>
<dbReference type="EC" id="6.3.5.4" evidence="2"/>
<reference evidence="6" key="1">
    <citation type="journal article" date="2014" name="Int. J. Syst. Evol. Microbiol.">
        <title>Complete genome sequence of Corynebacterium casei LMG S-19264T (=DSM 44701T), isolated from a smear-ripened cheese.</title>
        <authorList>
            <consortium name="US DOE Joint Genome Institute (JGI-PGF)"/>
            <person name="Walter F."/>
            <person name="Albersmeier A."/>
            <person name="Kalinowski J."/>
            <person name="Ruckert C."/>
        </authorList>
    </citation>
    <scope>NUCLEOTIDE SEQUENCE</scope>
    <source>
        <strain evidence="6">VKM Ac-2007</strain>
    </source>
</reference>
<keyword evidence="7" id="KW-1185">Reference proteome</keyword>
<dbReference type="InterPro" id="IPR014729">
    <property type="entry name" value="Rossmann-like_a/b/a_fold"/>
</dbReference>
<comment type="pathway">
    <text evidence="1">Amino-acid biosynthesis; L-asparagine biosynthesis; L-asparagine from L-aspartate (L-Gln route): step 1/1.</text>
</comment>
<dbReference type="Pfam" id="PF00733">
    <property type="entry name" value="Asn_synthase"/>
    <property type="match status" value="1"/>
</dbReference>
<dbReference type="SUPFAM" id="SSF56235">
    <property type="entry name" value="N-terminal nucleophile aminohydrolases (Ntn hydrolases)"/>
    <property type="match status" value="1"/>
</dbReference>
<evidence type="ECO:0000313" key="7">
    <source>
        <dbReference type="Proteomes" id="UP001143474"/>
    </source>
</evidence>
<evidence type="ECO:0000256" key="3">
    <source>
        <dbReference type="ARBA" id="ARBA00022888"/>
    </source>
</evidence>
<accession>A0A9W6MHR0</accession>
<sequence length="620" mass="68290">MSQMKIPWFVVLPDTDDGFAVVERLRDRYVDVAELTHASGRPWLVGRWDDERLSVGRAGDSAVAVLGEHAVTGEWLAARAAEVARGGRLGDLRARIAGSFHLAASHDGVTTLYGDATGMRRVFHTEVAGLQVAGDHANVLAALSHGSVDPARIASRLLFTAPPWPLGWESVWTTVRAVWPGHAVRLDRQGRAREERWWFPPPAELSRADAAAALRAALREAVLVRAAPGQTVAAHLSGLDSSSLVSLATREGADVVALTTAQPDTLDEDVEWAARTAEELRRSGYGLRHEVLAADEVPLVYDGILTARDSFDEPFLAQHNREPYRHILMRGERHRPRVHLVGFGGDEMCSNSYQWLPRLLRSRPRLGFRHLQAITAKHRWSWTRVVRSMLTAGTYAAWLREAADRLPNHDVDMSSAEFGWGAFPALPTWLSAEGIGMVRDEIRRAAALDPVLDADRGMHTTLASIHSGAQSTRGFQQISAADGALTSAPFFDDRVMDAVLSVRLADRYDPGKYKPILVEAMRGIVPDVTLTRTTKSHTPANAVLGSRRHRDQIIGIVEDSELARLGIVDLARLRRTCHGPVDVETFSLRLEPTIACEIWLRNQLERENTSTGGRRSGAPD</sequence>
<dbReference type="Proteomes" id="UP001143474">
    <property type="component" value="Unassembled WGS sequence"/>
</dbReference>
<dbReference type="AlphaFoldDB" id="A0A9W6MHR0"/>
<dbReference type="PANTHER" id="PTHR43284">
    <property type="entry name" value="ASPARAGINE SYNTHETASE (GLUTAMINE-HYDROLYZING)"/>
    <property type="match status" value="1"/>
</dbReference>
<dbReference type="InterPro" id="IPR001962">
    <property type="entry name" value="Asn_synthase"/>
</dbReference>
<comment type="caution">
    <text evidence="6">The sequence shown here is derived from an EMBL/GenBank/DDBJ whole genome shotgun (WGS) entry which is preliminary data.</text>
</comment>
<dbReference type="PANTHER" id="PTHR43284:SF1">
    <property type="entry name" value="ASPARAGINE SYNTHETASE"/>
    <property type="match status" value="1"/>
</dbReference>